<dbReference type="EMBL" id="JAUCMV010000001">
    <property type="protein sequence ID" value="KAK0423228.1"/>
    <property type="molecule type" value="Genomic_DNA"/>
</dbReference>
<dbReference type="Proteomes" id="UP001175271">
    <property type="component" value="Unassembled WGS sequence"/>
</dbReference>
<dbReference type="PANTHER" id="PTHR45615">
    <property type="entry name" value="MYOSIN HEAVY CHAIN, NON-MUSCLE"/>
    <property type="match status" value="1"/>
</dbReference>
<dbReference type="GO" id="GO:0000146">
    <property type="term" value="F:microfilament motor activity"/>
    <property type="evidence" value="ECO:0007669"/>
    <property type="project" value="TreeGrafter"/>
</dbReference>
<dbReference type="AlphaFoldDB" id="A0AA39M745"/>
<sequence>MNTQMNASRVVPRPDVPPGMAPLGAAPTQLTPLVYVPQPYRVPVPAANSAINDIRYGLRSPNFGLRVEAVEKLVDLLPQQLLSEENAFVEALRAKEDSPVVADALKDAIDFLSLVVTPGDTHLLLNVEKTATIAKYFNALGRVVENGHLLGDIDEDRQAETEALKNEIREFAEQLTDCNDSRKEMEAAVKKLEEAKAALRLEESEERCQVLKDKETELTEMVGEIARETDVAVREMESELSMQKETLEAMKIEFQEAETRQNRESEKKKDLEEEVDELRKTVEKQEETLSLAYRNINELEERNADSEDRVIELEKIASGASDAVSKLKSDLTRAEMNLSAKEAEVAELKKEFEKSRVKSRREAAVAEERLKELEDIACKVGEKLKQKVMALESELSQKTAENDALRADEVKAAQELDRLKFQLEKTEEALLAELEKDEESEDGECEREIYELQEELLKKDAEISELRAQLDKTPEGYVKEPTNLNELLKLVNTYTALYKQRK</sequence>
<keyword evidence="4" id="KW-1185">Reference proteome</keyword>
<gene>
    <name evidence="3" type="ORF">QR680_008037</name>
</gene>
<accession>A0AA39M745</accession>
<name>A0AA39M745_9BILA</name>
<reference evidence="3" key="1">
    <citation type="submission" date="2023-06" db="EMBL/GenBank/DDBJ databases">
        <title>Genomic analysis of the entomopathogenic nematode Steinernema hermaphroditum.</title>
        <authorList>
            <person name="Schwarz E.M."/>
            <person name="Heppert J.K."/>
            <person name="Baniya A."/>
            <person name="Schwartz H.T."/>
            <person name="Tan C.-H."/>
            <person name="Antoshechkin I."/>
            <person name="Sternberg P.W."/>
            <person name="Goodrich-Blair H."/>
            <person name="Dillman A.R."/>
        </authorList>
    </citation>
    <scope>NUCLEOTIDE SEQUENCE</scope>
    <source>
        <strain evidence="3">PS9179</strain>
        <tissue evidence="3">Whole animal</tissue>
    </source>
</reference>
<dbReference type="PANTHER" id="PTHR45615:SF40">
    <property type="entry name" value="MYOSIN HEAVY CHAIN, NON-MUSCLE"/>
    <property type="match status" value="1"/>
</dbReference>
<evidence type="ECO:0000256" key="2">
    <source>
        <dbReference type="SAM" id="MobiDB-lite"/>
    </source>
</evidence>
<comment type="caution">
    <text evidence="3">The sequence shown here is derived from an EMBL/GenBank/DDBJ whole genome shotgun (WGS) entry which is preliminary data.</text>
</comment>
<evidence type="ECO:0000256" key="1">
    <source>
        <dbReference type="SAM" id="Coils"/>
    </source>
</evidence>
<keyword evidence="1" id="KW-0175">Coiled coil</keyword>
<feature type="coiled-coil region" evidence="1">
    <location>
        <begin position="175"/>
        <end position="469"/>
    </location>
</feature>
<proteinExistence type="predicted"/>
<dbReference type="GO" id="GO:0016460">
    <property type="term" value="C:myosin II complex"/>
    <property type="evidence" value="ECO:0007669"/>
    <property type="project" value="TreeGrafter"/>
</dbReference>
<protein>
    <submittedName>
        <fullName evidence="3">Uncharacterized protein</fullName>
    </submittedName>
</protein>
<evidence type="ECO:0000313" key="4">
    <source>
        <dbReference type="Proteomes" id="UP001175271"/>
    </source>
</evidence>
<dbReference type="GO" id="GO:0032982">
    <property type="term" value="C:myosin filament"/>
    <property type="evidence" value="ECO:0007669"/>
    <property type="project" value="TreeGrafter"/>
</dbReference>
<feature type="region of interest" description="Disordered" evidence="2">
    <location>
        <begin position="1"/>
        <end position="23"/>
    </location>
</feature>
<organism evidence="3 4">
    <name type="scientific">Steinernema hermaphroditum</name>
    <dbReference type="NCBI Taxonomy" id="289476"/>
    <lineage>
        <taxon>Eukaryota</taxon>
        <taxon>Metazoa</taxon>
        <taxon>Ecdysozoa</taxon>
        <taxon>Nematoda</taxon>
        <taxon>Chromadorea</taxon>
        <taxon>Rhabditida</taxon>
        <taxon>Tylenchina</taxon>
        <taxon>Panagrolaimomorpha</taxon>
        <taxon>Strongyloidoidea</taxon>
        <taxon>Steinernematidae</taxon>
        <taxon>Steinernema</taxon>
    </lineage>
</organism>
<evidence type="ECO:0000313" key="3">
    <source>
        <dbReference type="EMBL" id="KAK0423228.1"/>
    </source>
</evidence>
<dbReference type="GO" id="GO:0005737">
    <property type="term" value="C:cytoplasm"/>
    <property type="evidence" value="ECO:0007669"/>
    <property type="project" value="TreeGrafter"/>
</dbReference>
<dbReference type="GO" id="GO:0051015">
    <property type="term" value="F:actin filament binding"/>
    <property type="evidence" value="ECO:0007669"/>
    <property type="project" value="TreeGrafter"/>
</dbReference>